<accession>A0A813BYC6</accession>
<dbReference type="InterPro" id="IPR012337">
    <property type="entry name" value="RNaseH-like_sf"/>
</dbReference>
<dbReference type="EMBL" id="CAJNJA010084238">
    <property type="protein sequence ID" value="CAE7936733.1"/>
    <property type="molecule type" value="Genomic_DNA"/>
</dbReference>
<feature type="domain" description="Integrase catalytic" evidence="1">
    <location>
        <begin position="250"/>
        <end position="408"/>
    </location>
</feature>
<evidence type="ECO:0000259" key="1">
    <source>
        <dbReference type="PROSITE" id="PS50994"/>
    </source>
</evidence>
<evidence type="ECO:0000313" key="3">
    <source>
        <dbReference type="Proteomes" id="UP000601435"/>
    </source>
</evidence>
<dbReference type="Proteomes" id="UP000601435">
    <property type="component" value="Unassembled WGS sequence"/>
</dbReference>
<gene>
    <name evidence="2" type="ORF">SNEC2469_LOCUS32811</name>
</gene>
<dbReference type="Gene3D" id="3.30.420.10">
    <property type="entry name" value="Ribonuclease H-like superfamily/Ribonuclease H"/>
    <property type="match status" value="1"/>
</dbReference>
<dbReference type="PROSITE" id="PS50994">
    <property type="entry name" value="INTEGRASE"/>
    <property type="match status" value="1"/>
</dbReference>
<dbReference type="SUPFAM" id="SSF53098">
    <property type="entry name" value="Ribonuclease H-like"/>
    <property type="match status" value="1"/>
</dbReference>
<dbReference type="InterPro" id="IPR001584">
    <property type="entry name" value="Integrase_cat-core"/>
</dbReference>
<dbReference type="OrthoDB" id="415682at2759"/>
<dbReference type="InterPro" id="IPR036397">
    <property type="entry name" value="RNaseH_sf"/>
</dbReference>
<protein>
    <recommendedName>
        <fullName evidence="1">Integrase catalytic domain-containing protein</fullName>
    </recommendedName>
</protein>
<organism evidence="2 3">
    <name type="scientific">Symbiodinium necroappetens</name>
    <dbReference type="NCBI Taxonomy" id="1628268"/>
    <lineage>
        <taxon>Eukaryota</taxon>
        <taxon>Sar</taxon>
        <taxon>Alveolata</taxon>
        <taxon>Dinophyceae</taxon>
        <taxon>Suessiales</taxon>
        <taxon>Symbiodiniaceae</taxon>
        <taxon>Symbiodinium</taxon>
    </lineage>
</organism>
<reference evidence="2" key="1">
    <citation type="submission" date="2021-02" db="EMBL/GenBank/DDBJ databases">
        <authorList>
            <person name="Dougan E. K."/>
            <person name="Rhodes N."/>
            <person name="Thang M."/>
            <person name="Chan C."/>
        </authorList>
    </citation>
    <scope>NUCLEOTIDE SEQUENCE</scope>
</reference>
<name>A0A813BYC6_9DINO</name>
<feature type="non-terminal residue" evidence="2">
    <location>
        <position position="408"/>
    </location>
</feature>
<proteinExistence type="predicted"/>
<dbReference type="GO" id="GO:0015074">
    <property type="term" value="P:DNA integration"/>
    <property type="evidence" value="ECO:0007669"/>
    <property type="project" value="InterPro"/>
</dbReference>
<comment type="caution">
    <text evidence="2">The sequence shown here is derived from an EMBL/GenBank/DDBJ whole genome shotgun (WGS) entry which is preliminary data.</text>
</comment>
<keyword evidence="3" id="KW-1185">Reference proteome</keyword>
<dbReference type="GO" id="GO:0003676">
    <property type="term" value="F:nucleic acid binding"/>
    <property type="evidence" value="ECO:0007669"/>
    <property type="project" value="InterPro"/>
</dbReference>
<feature type="non-terminal residue" evidence="2">
    <location>
        <position position="1"/>
    </location>
</feature>
<evidence type="ECO:0000313" key="2">
    <source>
        <dbReference type="EMBL" id="CAE7936733.1"/>
    </source>
</evidence>
<sequence>VPSKSRGGQISVKAYAGMIHKHYDQIKVKDAEEVIMEDYWHDVFYFDPAEQEELRNENVDFETYTKEILHAEEPEPGEDAAMVPGHYGVTRAMIEAEGKYVLNDGMVAVVQHNAGMLPTPGPEEEHGSFPWRSSWTIAVDGSWQCLEDEVRWQELPASGRPLQVPGNVVTIYRKRLDGRKEKRANHFPGMGQVTLQRMVMRAHEGLGHPEPGRFLRILRHSGVSQEALEIAKELKCSVCEAYKVPAPVRQGAPPREDLFINDLVGVDTVHLRNHKNQTVPALNIIDWHSHFQLVVPMAAETAAETRNAYRQWVRFFGPPRKLMIDLGGEFKAEFRKQVENDGSEVIPGPLEAPTQRGLTERAGGVFKDILYKAMATYGCESWREWKELVAAYYKEVNKMKWWRNFNTS</sequence>
<dbReference type="AlphaFoldDB" id="A0A813BYC6"/>